<keyword evidence="2" id="KW-1185">Reference proteome</keyword>
<evidence type="ECO:0000313" key="2">
    <source>
        <dbReference type="Proteomes" id="UP001526143"/>
    </source>
</evidence>
<sequence>MINNVAGLISSSSVSSFSKSINSKVNLTPNTPVGILNSNSKRKYAAFINNSQVDITLVLEDKSKAIIDEGIVIKGYGGSYEITLLNLYTGKVSAISAAITHLSFVEGFE</sequence>
<proteinExistence type="predicted"/>
<evidence type="ECO:0000313" key="1">
    <source>
        <dbReference type="EMBL" id="MCV3213022.1"/>
    </source>
</evidence>
<dbReference type="RefSeq" id="WP_263744528.1">
    <property type="nucleotide sequence ID" value="NZ_JAOWRF010000086.1"/>
</dbReference>
<comment type="caution">
    <text evidence="1">The sequence shown here is derived from an EMBL/GenBank/DDBJ whole genome shotgun (WGS) entry which is preliminary data.</text>
</comment>
<organism evidence="1 2">
    <name type="scientific">Plectonema radiosum NIES-515</name>
    <dbReference type="NCBI Taxonomy" id="2986073"/>
    <lineage>
        <taxon>Bacteria</taxon>
        <taxon>Bacillati</taxon>
        <taxon>Cyanobacteriota</taxon>
        <taxon>Cyanophyceae</taxon>
        <taxon>Oscillatoriophycideae</taxon>
        <taxon>Oscillatoriales</taxon>
        <taxon>Microcoleaceae</taxon>
        <taxon>Plectonema</taxon>
    </lineage>
</organism>
<reference evidence="1 2" key="1">
    <citation type="submission" date="2022-10" db="EMBL/GenBank/DDBJ databases">
        <title>Identification of biosynthetic pathway for the production of the potent trypsin inhibitor radiosumin.</title>
        <authorList>
            <person name="Fewer D.P."/>
            <person name="Delbaje E."/>
            <person name="Ouyang X."/>
            <person name="Agostino P.D."/>
            <person name="Wahlsten M."/>
            <person name="Jokela J."/>
            <person name="Permi P."/>
            <person name="Haapaniemi E."/>
            <person name="Koistinen H."/>
        </authorList>
    </citation>
    <scope>NUCLEOTIDE SEQUENCE [LARGE SCALE GENOMIC DNA]</scope>
    <source>
        <strain evidence="1 2">NIES-515</strain>
    </source>
</reference>
<gene>
    <name evidence="1" type="ORF">OGM63_05685</name>
</gene>
<dbReference type="EMBL" id="JAOWRF010000086">
    <property type="protein sequence ID" value="MCV3213022.1"/>
    <property type="molecule type" value="Genomic_DNA"/>
</dbReference>
<name>A0ABT3AV70_9CYAN</name>
<accession>A0ABT3AV70</accession>
<dbReference type="Proteomes" id="UP001526143">
    <property type="component" value="Unassembled WGS sequence"/>
</dbReference>
<protein>
    <submittedName>
        <fullName evidence="1">Uncharacterized protein</fullName>
    </submittedName>
</protein>